<gene>
    <name evidence="1" type="ORF">PPERSA_08285</name>
</gene>
<keyword evidence="2" id="KW-1185">Reference proteome</keyword>
<dbReference type="EMBL" id="LDAU01000121">
    <property type="protein sequence ID" value="KRX04070.1"/>
    <property type="molecule type" value="Genomic_DNA"/>
</dbReference>
<name>A0A0V0QP71_PSEPJ</name>
<reference evidence="1 2" key="1">
    <citation type="journal article" date="2015" name="Sci. Rep.">
        <title>Genome of the facultative scuticociliatosis pathogen Pseudocohnilembus persalinus provides insight into its virulence through horizontal gene transfer.</title>
        <authorList>
            <person name="Xiong J."/>
            <person name="Wang G."/>
            <person name="Cheng J."/>
            <person name="Tian M."/>
            <person name="Pan X."/>
            <person name="Warren A."/>
            <person name="Jiang C."/>
            <person name="Yuan D."/>
            <person name="Miao W."/>
        </authorList>
    </citation>
    <scope>NUCLEOTIDE SEQUENCE [LARGE SCALE GENOMIC DNA]</scope>
    <source>
        <strain evidence="1">36N120E</strain>
    </source>
</reference>
<protein>
    <submittedName>
        <fullName evidence="1">Uncharacterized protein</fullName>
    </submittedName>
</protein>
<proteinExistence type="predicted"/>
<organism evidence="1 2">
    <name type="scientific">Pseudocohnilembus persalinus</name>
    <name type="common">Ciliate</name>
    <dbReference type="NCBI Taxonomy" id="266149"/>
    <lineage>
        <taxon>Eukaryota</taxon>
        <taxon>Sar</taxon>
        <taxon>Alveolata</taxon>
        <taxon>Ciliophora</taxon>
        <taxon>Intramacronucleata</taxon>
        <taxon>Oligohymenophorea</taxon>
        <taxon>Scuticociliatia</taxon>
        <taxon>Philasterida</taxon>
        <taxon>Pseudocohnilembidae</taxon>
        <taxon>Pseudocohnilembus</taxon>
    </lineage>
</organism>
<comment type="caution">
    <text evidence="1">The sequence shown here is derived from an EMBL/GenBank/DDBJ whole genome shotgun (WGS) entry which is preliminary data.</text>
</comment>
<sequence length="109" mass="12683">MNPPIFQDSKNFMQINNQQNKQEQSQNQLINKKIPSKNLDKSLQLEQYNLNLKKNQSLVHQAIVHIEIQIYVNDSQEEGLIKNCVTGFNEAQLPLPTVTKEKFSNKQNF</sequence>
<dbReference type="InParanoid" id="A0A0V0QP71"/>
<evidence type="ECO:0000313" key="2">
    <source>
        <dbReference type="Proteomes" id="UP000054937"/>
    </source>
</evidence>
<dbReference type="Proteomes" id="UP000054937">
    <property type="component" value="Unassembled WGS sequence"/>
</dbReference>
<accession>A0A0V0QP71</accession>
<evidence type="ECO:0000313" key="1">
    <source>
        <dbReference type="EMBL" id="KRX04070.1"/>
    </source>
</evidence>
<dbReference type="AlphaFoldDB" id="A0A0V0QP71"/>